<keyword evidence="6 10" id="KW-0812">Transmembrane</keyword>
<dbReference type="InterPro" id="IPR022346">
    <property type="entry name" value="T2SS_GspH"/>
</dbReference>
<dbReference type="EMBL" id="JBBAXC010000011">
    <property type="protein sequence ID" value="MEI5908092.1"/>
    <property type="molecule type" value="Genomic_DNA"/>
</dbReference>
<accession>A0ABU8HFP1</accession>
<evidence type="ECO:0000256" key="7">
    <source>
        <dbReference type="ARBA" id="ARBA00022989"/>
    </source>
</evidence>
<dbReference type="InterPro" id="IPR045584">
    <property type="entry name" value="Pilin-like"/>
</dbReference>
<keyword evidence="3" id="KW-1003">Cell membrane</keyword>
<reference evidence="12 13" key="1">
    <citation type="journal article" date="2018" name="J. Microbiol.">
        <title>Bacillus spongiae sp. nov., isolated from sponge of Jeju Island.</title>
        <authorList>
            <person name="Lee G.E."/>
            <person name="Im W.T."/>
            <person name="Park J.S."/>
        </authorList>
    </citation>
    <scope>NUCLEOTIDE SEQUENCE [LARGE SCALE GENOMIC DNA]</scope>
    <source>
        <strain evidence="12 13">135PIL107-10</strain>
    </source>
</reference>
<keyword evidence="4" id="KW-0488">Methylation</keyword>
<dbReference type="Proteomes" id="UP001312865">
    <property type="component" value="Unassembled WGS sequence"/>
</dbReference>
<evidence type="ECO:0000256" key="8">
    <source>
        <dbReference type="ARBA" id="ARBA00023136"/>
    </source>
</evidence>
<evidence type="ECO:0000256" key="3">
    <source>
        <dbReference type="ARBA" id="ARBA00022475"/>
    </source>
</evidence>
<keyword evidence="13" id="KW-1185">Reference proteome</keyword>
<comment type="subcellular location">
    <subcellularLocation>
        <location evidence="2">Cell inner membrane</location>
        <topology evidence="2">Single-pass membrane protein</topology>
    </subcellularLocation>
    <subcellularLocation>
        <location evidence="1">Cell surface</location>
    </subcellularLocation>
</comment>
<sequence>MEKLKNKQHHNSQAGFTLLETLFVLFMVSIIFSLATFSFQAFQSQSKQRQFIHQLTIDLYEAQTYAIHYETAVYVQFYSHKYHVKTQGGKLLFVRQLPENSSVQSNSFNSFTFYPNGNTNRFGTIKFQIENQTIKCTFFIGKGRFYVEKQ</sequence>
<evidence type="ECO:0000256" key="10">
    <source>
        <dbReference type="SAM" id="Phobius"/>
    </source>
</evidence>
<organism evidence="12 13">
    <name type="scientific">Bacillus spongiae</name>
    <dbReference type="NCBI Taxonomy" id="2683610"/>
    <lineage>
        <taxon>Bacteria</taxon>
        <taxon>Bacillati</taxon>
        <taxon>Bacillota</taxon>
        <taxon>Bacilli</taxon>
        <taxon>Bacillales</taxon>
        <taxon>Bacillaceae</taxon>
        <taxon>Bacillus</taxon>
    </lineage>
</organism>
<evidence type="ECO:0000256" key="6">
    <source>
        <dbReference type="ARBA" id="ARBA00022692"/>
    </source>
</evidence>
<dbReference type="Pfam" id="PF12019">
    <property type="entry name" value="GspH"/>
    <property type="match status" value="1"/>
</dbReference>
<keyword evidence="5" id="KW-0997">Cell inner membrane</keyword>
<dbReference type="PROSITE" id="PS00409">
    <property type="entry name" value="PROKAR_NTER_METHYL"/>
    <property type="match status" value="1"/>
</dbReference>
<evidence type="ECO:0000313" key="12">
    <source>
        <dbReference type="EMBL" id="MEI5908092.1"/>
    </source>
</evidence>
<keyword evidence="7 10" id="KW-1133">Transmembrane helix</keyword>
<evidence type="ECO:0000256" key="5">
    <source>
        <dbReference type="ARBA" id="ARBA00022519"/>
    </source>
</evidence>
<dbReference type="NCBIfam" id="TIGR02532">
    <property type="entry name" value="IV_pilin_GFxxxE"/>
    <property type="match status" value="1"/>
</dbReference>
<name>A0ABU8HFP1_9BACI</name>
<feature type="transmembrane region" description="Helical" evidence="10">
    <location>
        <begin position="21"/>
        <end position="42"/>
    </location>
</feature>
<evidence type="ECO:0000256" key="1">
    <source>
        <dbReference type="ARBA" id="ARBA00004241"/>
    </source>
</evidence>
<dbReference type="PIRSF" id="PIRSF021292">
    <property type="entry name" value="Competence_ComGD"/>
    <property type="match status" value="1"/>
</dbReference>
<dbReference type="Pfam" id="PF07963">
    <property type="entry name" value="N_methyl"/>
    <property type="match status" value="1"/>
</dbReference>
<dbReference type="InterPro" id="IPR016785">
    <property type="entry name" value="ComGD"/>
</dbReference>
<gene>
    <name evidence="12" type="primary">comGD</name>
    <name evidence="12" type="ORF">WAK64_13615</name>
</gene>
<evidence type="ECO:0000256" key="9">
    <source>
        <dbReference type="ARBA" id="ARBA00023287"/>
    </source>
</evidence>
<evidence type="ECO:0000256" key="2">
    <source>
        <dbReference type="ARBA" id="ARBA00004377"/>
    </source>
</evidence>
<dbReference type="NCBIfam" id="NF040982">
    <property type="entry name" value="ComGD"/>
    <property type="match status" value="1"/>
</dbReference>
<keyword evidence="8 10" id="KW-0472">Membrane</keyword>
<dbReference type="SUPFAM" id="SSF54523">
    <property type="entry name" value="Pili subunits"/>
    <property type="match status" value="1"/>
</dbReference>
<dbReference type="RefSeq" id="WP_336587538.1">
    <property type="nucleotide sequence ID" value="NZ_JBBAXC010000011.1"/>
</dbReference>
<evidence type="ECO:0000259" key="11">
    <source>
        <dbReference type="Pfam" id="PF12019"/>
    </source>
</evidence>
<keyword evidence="9" id="KW-0178">Competence</keyword>
<proteinExistence type="predicted"/>
<evidence type="ECO:0000313" key="13">
    <source>
        <dbReference type="Proteomes" id="UP001312865"/>
    </source>
</evidence>
<feature type="domain" description="General secretion pathway GspH" evidence="11">
    <location>
        <begin position="54"/>
        <end position="128"/>
    </location>
</feature>
<comment type="caution">
    <text evidence="12">The sequence shown here is derived from an EMBL/GenBank/DDBJ whole genome shotgun (WGS) entry which is preliminary data.</text>
</comment>
<dbReference type="InterPro" id="IPR012902">
    <property type="entry name" value="N_methyl_site"/>
</dbReference>
<protein>
    <submittedName>
        <fullName evidence="12">Competence type IV pilus minor pilin ComGD</fullName>
    </submittedName>
</protein>
<evidence type="ECO:0000256" key="4">
    <source>
        <dbReference type="ARBA" id="ARBA00022481"/>
    </source>
</evidence>